<reference evidence="2" key="1">
    <citation type="submission" date="2022-11" db="EMBL/GenBank/DDBJ databases">
        <title>Centuries of genome instability and evolution in soft-shell clam transmissible cancer (bioRxiv).</title>
        <authorList>
            <person name="Hart S.F.M."/>
            <person name="Yonemitsu M.A."/>
            <person name="Giersch R.M."/>
            <person name="Beal B.F."/>
            <person name="Arriagada G."/>
            <person name="Davis B.W."/>
            <person name="Ostrander E.A."/>
            <person name="Goff S.P."/>
            <person name="Metzger M.J."/>
        </authorList>
    </citation>
    <scope>NUCLEOTIDE SEQUENCE</scope>
    <source>
        <strain evidence="2">MELC-2E11</strain>
        <tissue evidence="2">Siphon/mantle</tissue>
    </source>
</reference>
<evidence type="ECO:0000259" key="1">
    <source>
        <dbReference type="Pfam" id="PF18738"/>
    </source>
</evidence>
<keyword evidence="3" id="KW-1185">Reference proteome</keyword>
<dbReference type="SUPFAM" id="SSF101898">
    <property type="entry name" value="NHL repeat"/>
    <property type="match status" value="1"/>
</dbReference>
<evidence type="ECO:0000313" key="2">
    <source>
        <dbReference type="EMBL" id="WAR30625.1"/>
    </source>
</evidence>
<accession>A0ABY7G884</accession>
<dbReference type="InterPro" id="IPR041249">
    <property type="entry name" value="HEPN_DZIP3"/>
</dbReference>
<sequence>MIKSPEESSVMAMVTYIALTVSSPKESKIREIDTQKGSQPSIYKGLHVKQNFYGFNLGDLGAKLKRELGVPELTQETQINIYGQPHTQHHGQKTTMSDRYYRLVTLLLDISLPALRDLFVHCAKNDPNVTFTTLEGYMNSRRIAVDALLKSKILRKHQFDIVFPTSGKFDETKWDMSLLSSLLLSMFGQTITPVKTEIQRIRDMRNKLSHRSDTSMVETEYNSFWTNTVGLTVKVITHFKGPLDIQKVVKDITSLETRTLDPSKTLEIMNTWYLGVSLENAAEMKQKLVEVGITTSLTSSVLQKATVKGKGRSGKPTKRIKICNPHLEGFKGDFKRNMSRCIQGDFIPPEQVGTIRQKIENDHLATVVGYGESAYLSTVFHAINGSEYDSKFCALLTDPSDWIHVDPDDVQLVVFKDPFGSVVFDQNKATAMFNKLDDIKNSCDDSKLDVIIASKGEILNEAMRVLQQTPDVLEDKIVVYKGTKMSKCYVEDLQKTTLKTSNTNYRTILSKLSDKHCVVLTATDSDGLSKCITYLTADFPSCLTVSHRDDIMHAKLDSAGVVVVVDMAGKYVFDMLKANQWLETFDFMKPMVNNGKPNIAVVMDKARLHECLRKTGMHWIFQNVLEMNPSGGIVDVDVQSVINNELGRPTSVSMQTDPTLRHVADIKLMKRDEDDDDDDDMVELGYISGMTVVEDRLLVAVDLKNVCLRCFDLSTSTQISRYDMQRPSPYDITTLPGCRVAVTLPSAGKIHFLEVKSQSGEFLFINKINVDEGCYGIVYSDDKLILSYKGHTSNNVQILDMEGNVQQ</sequence>
<proteinExistence type="predicted"/>
<protein>
    <recommendedName>
        <fullName evidence="1">DZIP3-like HEPN domain-containing protein</fullName>
    </recommendedName>
</protein>
<evidence type="ECO:0000313" key="3">
    <source>
        <dbReference type="Proteomes" id="UP001164746"/>
    </source>
</evidence>
<gene>
    <name evidence="2" type="ORF">MAR_033167</name>
</gene>
<organism evidence="2 3">
    <name type="scientific">Mya arenaria</name>
    <name type="common">Soft-shell clam</name>
    <dbReference type="NCBI Taxonomy" id="6604"/>
    <lineage>
        <taxon>Eukaryota</taxon>
        <taxon>Metazoa</taxon>
        <taxon>Spiralia</taxon>
        <taxon>Lophotrochozoa</taxon>
        <taxon>Mollusca</taxon>
        <taxon>Bivalvia</taxon>
        <taxon>Autobranchia</taxon>
        <taxon>Heteroconchia</taxon>
        <taxon>Euheterodonta</taxon>
        <taxon>Imparidentia</taxon>
        <taxon>Neoheterodontei</taxon>
        <taxon>Myida</taxon>
        <taxon>Myoidea</taxon>
        <taxon>Myidae</taxon>
        <taxon>Mya</taxon>
    </lineage>
</organism>
<name>A0ABY7G884_MYAAR</name>
<dbReference type="Proteomes" id="UP001164746">
    <property type="component" value="Chromosome 17"/>
</dbReference>
<feature type="non-terminal residue" evidence="2">
    <location>
        <position position="807"/>
    </location>
</feature>
<feature type="domain" description="DZIP3-like HEPN" evidence="1">
    <location>
        <begin position="133"/>
        <end position="262"/>
    </location>
</feature>
<dbReference type="EMBL" id="CP111028">
    <property type="protein sequence ID" value="WAR30625.1"/>
    <property type="molecule type" value="Genomic_DNA"/>
</dbReference>
<dbReference type="Pfam" id="PF18738">
    <property type="entry name" value="HEPN_DZIP3"/>
    <property type="match status" value="1"/>
</dbReference>